<evidence type="ECO:0000313" key="5">
    <source>
        <dbReference type="EMBL" id="CAH3044110.1"/>
    </source>
</evidence>
<keyword evidence="4" id="KW-1133">Transmembrane helix</keyword>
<reference evidence="5 6" key="1">
    <citation type="submission" date="2022-05" db="EMBL/GenBank/DDBJ databases">
        <authorList>
            <consortium name="Genoscope - CEA"/>
            <person name="William W."/>
        </authorList>
    </citation>
    <scope>NUCLEOTIDE SEQUENCE [LARGE SCALE GENOMIC DNA]</scope>
</reference>
<feature type="region of interest" description="Disordered" evidence="3">
    <location>
        <begin position="290"/>
        <end position="387"/>
    </location>
</feature>
<comment type="subcellular location">
    <subcellularLocation>
        <location evidence="1">Secreted</location>
    </subcellularLocation>
</comment>
<dbReference type="GO" id="GO:0005581">
    <property type="term" value="C:collagen trimer"/>
    <property type="evidence" value="ECO:0007669"/>
    <property type="project" value="UniProtKB-KW"/>
</dbReference>
<dbReference type="EMBL" id="CALNXJ010000007">
    <property type="protein sequence ID" value="CAH3044110.1"/>
    <property type="molecule type" value="Genomic_DNA"/>
</dbReference>
<keyword evidence="4" id="KW-0472">Membrane</keyword>
<comment type="caution">
    <text evidence="5">The sequence shown here is derived from an EMBL/GenBank/DDBJ whole genome shotgun (WGS) entry which is preliminary data.</text>
</comment>
<proteinExistence type="predicted"/>
<dbReference type="InterPro" id="IPR050392">
    <property type="entry name" value="Collagen/C1q_domain"/>
</dbReference>
<feature type="compositionally biased region" description="Low complexity" evidence="3">
    <location>
        <begin position="364"/>
        <end position="381"/>
    </location>
</feature>
<dbReference type="Gene3D" id="1.20.5.320">
    <property type="entry name" value="6-Phosphogluconate Dehydrogenase, domain 3"/>
    <property type="match status" value="1"/>
</dbReference>
<evidence type="ECO:0000256" key="1">
    <source>
        <dbReference type="ARBA" id="ARBA00004613"/>
    </source>
</evidence>
<dbReference type="AlphaFoldDB" id="A0AAU9W5U6"/>
<feature type="compositionally biased region" description="Basic and acidic residues" evidence="3">
    <location>
        <begin position="150"/>
        <end position="162"/>
    </location>
</feature>
<name>A0AAU9W5U6_9CNID</name>
<gene>
    <name evidence="5" type="ORF">PMEA_00030934</name>
</gene>
<feature type="compositionally biased region" description="Low complexity" evidence="3">
    <location>
        <begin position="138"/>
        <end position="148"/>
    </location>
</feature>
<keyword evidence="2" id="KW-0964">Secreted</keyword>
<protein>
    <submittedName>
        <fullName evidence="5">Uncharacterized protein</fullName>
    </submittedName>
</protein>
<feature type="transmembrane region" description="Helical" evidence="4">
    <location>
        <begin position="101"/>
        <end position="126"/>
    </location>
</feature>
<dbReference type="Proteomes" id="UP001159428">
    <property type="component" value="Unassembled WGS sequence"/>
</dbReference>
<evidence type="ECO:0000256" key="2">
    <source>
        <dbReference type="ARBA" id="ARBA00022525"/>
    </source>
</evidence>
<evidence type="ECO:0000256" key="3">
    <source>
        <dbReference type="SAM" id="MobiDB-lite"/>
    </source>
</evidence>
<evidence type="ECO:0000256" key="4">
    <source>
        <dbReference type="SAM" id="Phobius"/>
    </source>
</evidence>
<accession>A0AAU9W5U6</accession>
<evidence type="ECO:0000313" key="6">
    <source>
        <dbReference type="Proteomes" id="UP001159428"/>
    </source>
</evidence>
<sequence length="476" mass="51036">MAYENGLLNPGFAASTMSLHRRSNTSLNTISNSLYSEADSNSLYNTLQRDTNIAVTPRLRVKEPIYDKVKPGANLQSRQEKAATSQQTLQKRQSVRRKDKIIRLTVMCLIIFVAAAALLLALLLFMGKIGPNCSCDSTGTGTTSPSTGQQKKEEENSFKNERKTTFAMNLSPYFEKIEELQANLSSLYAEAESLMRESGRNKEALIAAKTEFDSTRDAIKSFSDRFYGDIDRVNNSMQQFNPDHGPMFTQLDSLNATLTNKLSQVKRTLEQHDDAIVAMIDTMNNTVGEQVKAKTSLPGPKGERGRNGSVGPRGDPGQTGPIGPPGDTGSPGPPGNNGISGIEGFPGANGNKGLPGDKGPVGFTGDDGPTGAEGPEGPAGPQGIGNFSWCQEETATVKSKDIPGKKASVSNSQDTKIVAATCTTDYGQEYNLVVTKNGNLYNYECVCKGVGTTTSGKTINDVNCILYYLACPIQAP</sequence>
<dbReference type="Pfam" id="PF01391">
    <property type="entry name" value="Collagen"/>
    <property type="match status" value="1"/>
</dbReference>
<dbReference type="PANTHER" id="PTHR15427">
    <property type="entry name" value="EMILIN ELASTIN MICROFIBRIL INTERFACE-LOCATED PROTEIN ELASTIN MICROFIBRIL INTERFACER"/>
    <property type="match status" value="1"/>
</dbReference>
<feature type="region of interest" description="Disordered" evidence="3">
    <location>
        <begin position="138"/>
        <end position="162"/>
    </location>
</feature>
<dbReference type="InterPro" id="IPR008160">
    <property type="entry name" value="Collagen"/>
</dbReference>
<dbReference type="PANTHER" id="PTHR15427:SF33">
    <property type="entry name" value="COLLAGEN IV NC1 DOMAIN-CONTAINING PROTEIN"/>
    <property type="match status" value="1"/>
</dbReference>
<feature type="compositionally biased region" description="Low complexity" evidence="3">
    <location>
        <begin position="315"/>
        <end position="340"/>
    </location>
</feature>
<keyword evidence="6" id="KW-1185">Reference proteome</keyword>
<keyword evidence="4" id="KW-0812">Transmembrane</keyword>
<organism evidence="5 6">
    <name type="scientific">Pocillopora meandrina</name>
    <dbReference type="NCBI Taxonomy" id="46732"/>
    <lineage>
        <taxon>Eukaryota</taxon>
        <taxon>Metazoa</taxon>
        <taxon>Cnidaria</taxon>
        <taxon>Anthozoa</taxon>
        <taxon>Hexacorallia</taxon>
        <taxon>Scleractinia</taxon>
        <taxon>Astrocoeniina</taxon>
        <taxon>Pocilloporidae</taxon>
        <taxon>Pocillopora</taxon>
    </lineage>
</organism>